<dbReference type="Proteomes" id="UP001482620">
    <property type="component" value="Unassembled WGS sequence"/>
</dbReference>
<comment type="caution">
    <text evidence="1">The sequence shown here is derived from an EMBL/GenBank/DDBJ whole genome shotgun (WGS) entry which is preliminary data.</text>
</comment>
<reference evidence="1 2" key="1">
    <citation type="submission" date="2021-06" db="EMBL/GenBank/DDBJ databases">
        <authorList>
            <person name="Palmer J.M."/>
        </authorList>
    </citation>
    <scope>NUCLEOTIDE SEQUENCE [LARGE SCALE GENOMIC DNA]</scope>
    <source>
        <strain evidence="2">if_2019</strain>
        <tissue evidence="1">Muscle</tissue>
    </source>
</reference>
<proteinExistence type="predicted"/>
<sequence>MNFGTCPWAYIYTQTSHYKSDFHVCMDTDRPELSVLTHVWCIPLIPLRLLGTQECIAGPTPRKPSGSRQEQQLCVLPGTENPFLEKVFSLMSRADYDVESVFNIWFA</sequence>
<organism evidence="1 2">
    <name type="scientific">Ilyodon furcidens</name>
    <name type="common">goldbreast splitfin</name>
    <dbReference type="NCBI Taxonomy" id="33524"/>
    <lineage>
        <taxon>Eukaryota</taxon>
        <taxon>Metazoa</taxon>
        <taxon>Chordata</taxon>
        <taxon>Craniata</taxon>
        <taxon>Vertebrata</taxon>
        <taxon>Euteleostomi</taxon>
        <taxon>Actinopterygii</taxon>
        <taxon>Neopterygii</taxon>
        <taxon>Teleostei</taxon>
        <taxon>Neoteleostei</taxon>
        <taxon>Acanthomorphata</taxon>
        <taxon>Ovalentaria</taxon>
        <taxon>Atherinomorphae</taxon>
        <taxon>Cyprinodontiformes</taxon>
        <taxon>Goodeidae</taxon>
        <taxon>Ilyodon</taxon>
    </lineage>
</organism>
<protein>
    <submittedName>
        <fullName evidence="1">Uncharacterized protein</fullName>
    </submittedName>
</protein>
<name>A0ABV0T1S9_9TELE</name>
<evidence type="ECO:0000313" key="1">
    <source>
        <dbReference type="EMBL" id="MEQ2226744.1"/>
    </source>
</evidence>
<accession>A0ABV0T1S9</accession>
<dbReference type="EMBL" id="JAHRIQ010016130">
    <property type="protein sequence ID" value="MEQ2226744.1"/>
    <property type="molecule type" value="Genomic_DNA"/>
</dbReference>
<feature type="non-terminal residue" evidence="1">
    <location>
        <position position="107"/>
    </location>
</feature>
<gene>
    <name evidence="1" type="ORF">ILYODFUR_030508</name>
</gene>
<evidence type="ECO:0000313" key="2">
    <source>
        <dbReference type="Proteomes" id="UP001482620"/>
    </source>
</evidence>
<keyword evidence="2" id="KW-1185">Reference proteome</keyword>